<reference evidence="1" key="2">
    <citation type="journal article" date="2015" name="Data Brief">
        <title>Shoot transcriptome of the giant reed, Arundo donax.</title>
        <authorList>
            <person name="Barrero R.A."/>
            <person name="Guerrero F.D."/>
            <person name="Moolhuijzen P."/>
            <person name="Goolsby J.A."/>
            <person name="Tidwell J."/>
            <person name="Bellgard S.E."/>
            <person name="Bellgard M.I."/>
        </authorList>
    </citation>
    <scope>NUCLEOTIDE SEQUENCE</scope>
    <source>
        <tissue evidence="1">Shoot tissue taken approximately 20 cm above the soil surface</tissue>
    </source>
</reference>
<evidence type="ECO:0000313" key="1">
    <source>
        <dbReference type="EMBL" id="JAD85631.1"/>
    </source>
</evidence>
<accession>A0A0A9DCW5</accession>
<reference evidence="1" key="1">
    <citation type="submission" date="2014-09" db="EMBL/GenBank/DDBJ databases">
        <authorList>
            <person name="Magalhaes I.L.F."/>
            <person name="Oliveira U."/>
            <person name="Santos F.R."/>
            <person name="Vidigal T.H.D.A."/>
            <person name="Brescovit A.D."/>
            <person name="Santos A.J."/>
        </authorList>
    </citation>
    <scope>NUCLEOTIDE SEQUENCE</scope>
    <source>
        <tissue evidence="1">Shoot tissue taken approximately 20 cm above the soil surface</tissue>
    </source>
</reference>
<name>A0A0A9DCW5_ARUDO</name>
<dbReference type="EMBL" id="GBRH01212264">
    <property type="protein sequence ID" value="JAD85631.1"/>
    <property type="molecule type" value="Transcribed_RNA"/>
</dbReference>
<organism evidence="1">
    <name type="scientific">Arundo donax</name>
    <name type="common">Giant reed</name>
    <name type="synonym">Donax arundinaceus</name>
    <dbReference type="NCBI Taxonomy" id="35708"/>
    <lineage>
        <taxon>Eukaryota</taxon>
        <taxon>Viridiplantae</taxon>
        <taxon>Streptophyta</taxon>
        <taxon>Embryophyta</taxon>
        <taxon>Tracheophyta</taxon>
        <taxon>Spermatophyta</taxon>
        <taxon>Magnoliopsida</taxon>
        <taxon>Liliopsida</taxon>
        <taxon>Poales</taxon>
        <taxon>Poaceae</taxon>
        <taxon>PACMAD clade</taxon>
        <taxon>Arundinoideae</taxon>
        <taxon>Arundineae</taxon>
        <taxon>Arundo</taxon>
    </lineage>
</organism>
<proteinExistence type="predicted"/>
<dbReference type="AlphaFoldDB" id="A0A0A9DCW5"/>
<sequence>MSQRCSPITPFHQYKTRTIYNINPVEVQKGDIFALVT</sequence>
<protein>
    <submittedName>
        <fullName evidence="1">Uncharacterized protein</fullName>
    </submittedName>
</protein>